<protein>
    <submittedName>
        <fullName evidence="2">Uncharacterized protein</fullName>
    </submittedName>
</protein>
<evidence type="ECO:0000313" key="3">
    <source>
        <dbReference type="Proteomes" id="UP000719412"/>
    </source>
</evidence>
<accession>A0A8J6L2J7</accession>
<feature type="region of interest" description="Disordered" evidence="1">
    <location>
        <begin position="120"/>
        <end position="148"/>
    </location>
</feature>
<comment type="caution">
    <text evidence="2">The sequence shown here is derived from an EMBL/GenBank/DDBJ whole genome shotgun (WGS) entry which is preliminary data.</text>
</comment>
<dbReference type="EMBL" id="JABDTM020028229">
    <property type="protein sequence ID" value="KAH0809289.1"/>
    <property type="molecule type" value="Genomic_DNA"/>
</dbReference>
<reference evidence="2" key="1">
    <citation type="journal article" date="2020" name="J Insects Food Feed">
        <title>The yellow mealworm (Tenebrio molitor) genome: a resource for the emerging insects as food and feed industry.</title>
        <authorList>
            <person name="Eriksson T."/>
            <person name="Andere A."/>
            <person name="Kelstrup H."/>
            <person name="Emery V."/>
            <person name="Picard C."/>
        </authorList>
    </citation>
    <scope>NUCLEOTIDE SEQUENCE</scope>
    <source>
        <strain evidence="2">Stoneville</strain>
        <tissue evidence="2">Whole head</tissue>
    </source>
</reference>
<feature type="region of interest" description="Disordered" evidence="1">
    <location>
        <begin position="1"/>
        <end position="20"/>
    </location>
</feature>
<proteinExistence type="predicted"/>
<reference evidence="2" key="2">
    <citation type="submission" date="2021-08" db="EMBL/GenBank/DDBJ databases">
        <authorList>
            <person name="Eriksson T."/>
        </authorList>
    </citation>
    <scope>NUCLEOTIDE SEQUENCE</scope>
    <source>
        <strain evidence="2">Stoneville</strain>
        <tissue evidence="2">Whole head</tissue>
    </source>
</reference>
<organism evidence="2 3">
    <name type="scientific">Tenebrio molitor</name>
    <name type="common">Yellow mealworm beetle</name>
    <dbReference type="NCBI Taxonomy" id="7067"/>
    <lineage>
        <taxon>Eukaryota</taxon>
        <taxon>Metazoa</taxon>
        <taxon>Ecdysozoa</taxon>
        <taxon>Arthropoda</taxon>
        <taxon>Hexapoda</taxon>
        <taxon>Insecta</taxon>
        <taxon>Pterygota</taxon>
        <taxon>Neoptera</taxon>
        <taxon>Endopterygota</taxon>
        <taxon>Coleoptera</taxon>
        <taxon>Polyphaga</taxon>
        <taxon>Cucujiformia</taxon>
        <taxon>Tenebrionidae</taxon>
        <taxon>Tenebrio</taxon>
    </lineage>
</organism>
<gene>
    <name evidence="2" type="ORF">GEV33_013500</name>
</gene>
<dbReference type="Proteomes" id="UP000719412">
    <property type="component" value="Unassembled WGS sequence"/>
</dbReference>
<evidence type="ECO:0000313" key="2">
    <source>
        <dbReference type="EMBL" id="KAH0809289.1"/>
    </source>
</evidence>
<evidence type="ECO:0000256" key="1">
    <source>
        <dbReference type="SAM" id="MobiDB-lite"/>
    </source>
</evidence>
<keyword evidence="3" id="KW-1185">Reference proteome</keyword>
<dbReference type="AlphaFoldDB" id="A0A8J6L2J7"/>
<name>A0A8J6L2J7_TENMO</name>
<sequence>MRFNSDGAHSPHRRSPTPPTFLSEPAAILSFFDASISRDDSLSPPLASPPIFICWGSENHLCGLLHDQFKPEGRELSVHERSPLENFVIARRFRRLSGLAPPIGASLHRKDPARRIRPSWARRRQSAPEAPGVVGSIPASAGRRSPEPQVRIRIAGMKGRPGINEEMTLGHPKVIPAPGHCRLIPDDSVSATGDSGYAQVEPRSGSGQLPESWFWVYSGRFWFCLDGFRSAPGDSRTTAIDSGSVPQLTLPPDRTFALELFDRIIKENNLGRRIFPVVQIFAIPGSPLINSGRGASDVTISDRAFSGAVLCVGGIMYAITGNLRPFIIRIAHIRTASLFPVSGVTSSESIRAHTLAIRKKGLAAPGPGALRRVLLFSTCNLGNCSVNRKIYNSVWPGSSRGFLHNGLRVGHKASREHLN</sequence>